<dbReference type="InterPro" id="IPR007055">
    <property type="entry name" value="BON_dom"/>
</dbReference>
<sequence length="229" mass="25346">MLTTRVHHVMTRNVVCVREHTPYKEIVRTLLEHAVSAVPVLDAQHRVLGMVSEADLMEKQASLADGYPETRQLLSRRGRAAQAKVHALNAASLMTAPAITVSSGDDLAHAASLMRRRAVRRLAVVDADGRLAGIVSRSDLLKPYLRSDDGIRAAVVQHVIVEEMCTDPRAVRVDVRDGVVTLSGEMENEFVARDTAHLVRELDGVVEVVDHLRYRIEERPAARVFRTPA</sequence>
<feature type="domain" description="CBS" evidence="4">
    <location>
        <begin position="10"/>
        <end position="69"/>
    </location>
</feature>
<dbReference type="RefSeq" id="WP_211469397.1">
    <property type="nucleotide sequence ID" value="NZ_JAGSXH010000067.1"/>
</dbReference>
<dbReference type="PIRSF" id="PIRSF036990">
    <property type="entry name" value="UCP036990_CBS_BON"/>
    <property type="match status" value="1"/>
</dbReference>
<comment type="caution">
    <text evidence="5">The sequence shown here is derived from an EMBL/GenBank/DDBJ whole genome shotgun (WGS) entry which is preliminary data.</text>
</comment>
<reference evidence="5" key="1">
    <citation type="submission" date="2021-04" db="EMBL/GenBank/DDBJ databases">
        <title>Genome based classification of Actinospica acidithermotolerans sp. nov., an actinobacterium isolated from an Indonesian hot spring.</title>
        <authorList>
            <person name="Kusuma A.B."/>
            <person name="Putra K.E."/>
            <person name="Nafisah S."/>
            <person name="Loh J."/>
            <person name="Nouioui I."/>
            <person name="Goodfellow M."/>
        </authorList>
    </citation>
    <scope>NUCLEOTIDE SEQUENCE</scope>
    <source>
        <strain evidence="5">DSM 45618</strain>
    </source>
</reference>
<dbReference type="PANTHER" id="PTHR43080:SF29">
    <property type="entry name" value="OS02G0818000 PROTEIN"/>
    <property type="match status" value="1"/>
</dbReference>
<evidence type="ECO:0000256" key="1">
    <source>
        <dbReference type="ARBA" id="ARBA00023122"/>
    </source>
</evidence>
<evidence type="ECO:0000313" key="6">
    <source>
        <dbReference type="Proteomes" id="UP000677913"/>
    </source>
</evidence>
<evidence type="ECO:0000259" key="3">
    <source>
        <dbReference type="PROSITE" id="PS50914"/>
    </source>
</evidence>
<evidence type="ECO:0000259" key="4">
    <source>
        <dbReference type="PROSITE" id="PS51371"/>
    </source>
</evidence>
<dbReference type="SMART" id="SM00116">
    <property type="entry name" value="CBS"/>
    <property type="match status" value="2"/>
</dbReference>
<dbReference type="Gene3D" id="3.10.580.10">
    <property type="entry name" value="CBS-domain"/>
    <property type="match status" value="1"/>
</dbReference>
<dbReference type="InterPro" id="IPR000644">
    <property type="entry name" value="CBS_dom"/>
</dbReference>
<keyword evidence="6" id="KW-1185">Reference proteome</keyword>
<evidence type="ECO:0000313" key="5">
    <source>
        <dbReference type="EMBL" id="MBS2965038.1"/>
    </source>
</evidence>
<dbReference type="PROSITE" id="PS50914">
    <property type="entry name" value="BON"/>
    <property type="match status" value="1"/>
</dbReference>
<dbReference type="PROSITE" id="PS51371">
    <property type="entry name" value="CBS"/>
    <property type="match status" value="2"/>
</dbReference>
<gene>
    <name evidence="5" type="ORF">KGA66_18420</name>
</gene>
<dbReference type="SUPFAM" id="SSF54631">
    <property type="entry name" value="CBS-domain pair"/>
    <property type="match status" value="1"/>
</dbReference>
<organism evidence="5 6">
    <name type="scientific">Actinocrinis puniceicyclus</name>
    <dbReference type="NCBI Taxonomy" id="977794"/>
    <lineage>
        <taxon>Bacteria</taxon>
        <taxon>Bacillati</taxon>
        <taxon>Actinomycetota</taxon>
        <taxon>Actinomycetes</taxon>
        <taxon>Catenulisporales</taxon>
        <taxon>Actinospicaceae</taxon>
        <taxon>Actinocrinis</taxon>
    </lineage>
</organism>
<dbReference type="Pfam" id="PF04972">
    <property type="entry name" value="BON"/>
    <property type="match status" value="1"/>
</dbReference>
<accession>A0A8J7WMC6</accession>
<dbReference type="InterPro" id="IPR017080">
    <property type="entry name" value="UCP036990_CBS_BON"/>
</dbReference>
<dbReference type="EMBL" id="JAGSXH010000067">
    <property type="protein sequence ID" value="MBS2965038.1"/>
    <property type="molecule type" value="Genomic_DNA"/>
</dbReference>
<keyword evidence="1 2" id="KW-0129">CBS domain</keyword>
<dbReference type="Pfam" id="PF00571">
    <property type="entry name" value="CBS"/>
    <property type="match status" value="2"/>
</dbReference>
<feature type="domain" description="CBS" evidence="4">
    <location>
        <begin position="94"/>
        <end position="150"/>
    </location>
</feature>
<protein>
    <submittedName>
        <fullName evidence="5">CBS domain-containing protein</fullName>
    </submittedName>
</protein>
<dbReference type="InterPro" id="IPR051257">
    <property type="entry name" value="Diverse_CBS-Domain"/>
</dbReference>
<dbReference type="PANTHER" id="PTHR43080">
    <property type="entry name" value="CBS DOMAIN-CONTAINING PROTEIN CBSX3, MITOCHONDRIAL"/>
    <property type="match status" value="1"/>
</dbReference>
<proteinExistence type="predicted"/>
<dbReference type="AlphaFoldDB" id="A0A8J7WMC6"/>
<feature type="domain" description="BON" evidence="3">
    <location>
        <begin position="148"/>
        <end position="216"/>
    </location>
</feature>
<dbReference type="Gene3D" id="3.30.1340.30">
    <property type="match status" value="1"/>
</dbReference>
<dbReference type="InterPro" id="IPR046342">
    <property type="entry name" value="CBS_dom_sf"/>
</dbReference>
<name>A0A8J7WMC6_9ACTN</name>
<evidence type="ECO:0000256" key="2">
    <source>
        <dbReference type="PROSITE-ProRule" id="PRU00703"/>
    </source>
</evidence>
<dbReference type="Proteomes" id="UP000677913">
    <property type="component" value="Unassembled WGS sequence"/>
</dbReference>